<geneLocation type="plasmid" evidence="3">
    <name>pnp144</name>
</geneLocation>
<proteinExistence type="predicted"/>
<keyword evidence="2" id="KW-0614">Plasmid</keyword>
<name>A0A1D9P5J6_9FIRM</name>
<feature type="region of interest" description="Disordered" evidence="1">
    <location>
        <begin position="249"/>
        <end position="268"/>
    </location>
</feature>
<accession>A0A1D9P5J6</accession>
<feature type="region of interest" description="Disordered" evidence="1">
    <location>
        <begin position="285"/>
        <end position="315"/>
    </location>
</feature>
<reference evidence="3" key="1">
    <citation type="submission" date="2016-10" db="EMBL/GenBank/DDBJ databases">
        <title>The complete genome sequence of the rumen bacterium Butyrivibrio hungatei MB2003.</title>
        <authorList>
            <person name="Palevich N."/>
            <person name="Kelly W.J."/>
            <person name="Leahy S.C."/>
            <person name="Altermann E."/>
            <person name="Rakonjac J."/>
            <person name="Attwood G.T."/>
        </authorList>
    </citation>
    <scope>NUCLEOTIDE SEQUENCE [LARGE SCALE GENOMIC DNA]</scope>
    <source>
        <strain evidence="3">MB2003</strain>
        <plasmid evidence="3">Plasmid pnp144</plasmid>
    </source>
</reference>
<dbReference type="Pfam" id="PF14199">
    <property type="entry name" value="DUF4317"/>
    <property type="match status" value="1"/>
</dbReference>
<evidence type="ECO:0000313" key="2">
    <source>
        <dbReference type="EMBL" id="AOZ97896.1"/>
    </source>
</evidence>
<dbReference type="KEGG" id="bhu:bhn_II097"/>
<dbReference type="OrthoDB" id="1642058at2"/>
<dbReference type="InterPro" id="IPR025466">
    <property type="entry name" value="DUF4317"/>
</dbReference>
<protein>
    <recommendedName>
        <fullName evidence="4">DUF4317 domain-containing protein</fullName>
    </recommendedName>
</protein>
<dbReference type="EMBL" id="CP017832">
    <property type="protein sequence ID" value="AOZ97896.1"/>
    <property type="molecule type" value="Genomic_DNA"/>
</dbReference>
<dbReference type="AlphaFoldDB" id="A0A1D9P5J6"/>
<keyword evidence="3" id="KW-1185">Reference proteome</keyword>
<evidence type="ECO:0008006" key="4">
    <source>
        <dbReference type="Google" id="ProtNLM"/>
    </source>
</evidence>
<evidence type="ECO:0000313" key="3">
    <source>
        <dbReference type="Proteomes" id="UP000179284"/>
    </source>
</evidence>
<gene>
    <name evidence="2" type="ORF">bhn_II097</name>
</gene>
<dbReference type="Proteomes" id="UP000179284">
    <property type="component" value="Plasmid pNP144"/>
</dbReference>
<feature type="compositionally biased region" description="Basic and acidic residues" evidence="1">
    <location>
        <begin position="293"/>
        <end position="315"/>
    </location>
</feature>
<dbReference type="RefSeq" id="WP_071177656.1">
    <property type="nucleotide sequence ID" value="NZ_CP017832.1"/>
</dbReference>
<organism evidence="2 3">
    <name type="scientific">Butyrivibrio hungatei</name>
    <dbReference type="NCBI Taxonomy" id="185008"/>
    <lineage>
        <taxon>Bacteria</taxon>
        <taxon>Bacillati</taxon>
        <taxon>Bacillota</taxon>
        <taxon>Clostridia</taxon>
        <taxon>Lachnospirales</taxon>
        <taxon>Lachnospiraceae</taxon>
        <taxon>Butyrivibrio</taxon>
    </lineage>
</organism>
<sequence>MLKTDLLEIKKLFKFPDASFEGMDFCEISAEDNSFSDFTDRIAFSGEGKFLTRDEDEQKAFTSLLSKSLSFSAAVSPTDVEVPAELKKVFSAYVGNSPYSLPADTIVRVIGEKYSEVGSYCIVLFKGSYDIPVKDSSKTKVDESDEVYNYFALMICPVKAEKVGLSPDRGAEDITRSSVSRKLQPPVFGMLYPSFTDRAADDNTCFVCTKSEKERELVNALFDTFVPAPIKKEKAIIKDESLDYSVDVATKPSESEENSVSTEHIEPSSDIVDKEVEAFLGDMPSVNNIDDALSSKRQQDTEAEDEPSRIIDVKEDKSVLSQDKVTERDVNGKRFFIIPKDLLTDELLEQILSLNP</sequence>
<evidence type="ECO:0000256" key="1">
    <source>
        <dbReference type="SAM" id="MobiDB-lite"/>
    </source>
</evidence>